<proteinExistence type="predicted"/>
<keyword evidence="1" id="KW-0472">Membrane</keyword>
<feature type="transmembrane region" description="Helical" evidence="1">
    <location>
        <begin position="35"/>
        <end position="60"/>
    </location>
</feature>
<evidence type="ECO:0000313" key="3">
    <source>
        <dbReference type="Proteomes" id="UP000501090"/>
    </source>
</evidence>
<accession>A0A6M9PB38</accession>
<organism evidence="2 3">
    <name type="scientific">Polynucleobacter arcticus</name>
    <dbReference type="NCBI Taxonomy" id="1743165"/>
    <lineage>
        <taxon>Bacteria</taxon>
        <taxon>Pseudomonadati</taxon>
        <taxon>Pseudomonadota</taxon>
        <taxon>Betaproteobacteria</taxon>
        <taxon>Burkholderiales</taxon>
        <taxon>Burkholderiaceae</taxon>
        <taxon>Polynucleobacter</taxon>
    </lineage>
</organism>
<name>A0A6M9PB38_9BURK</name>
<gene>
    <name evidence="2" type="primary">pgaD</name>
    <name evidence="2" type="ORF">DN92_01900</name>
</gene>
<dbReference type="Proteomes" id="UP000501090">
    <property type="component" value="Chromosome"/>
</dbReference>
<dbReference type="KEGG" id="pard:DN92_01900"/>
<feature type="transmembrane region" description="Helical" evidence="1">
    <location>
        <begin position="80"/>
        <end position="100"/>
    </location>
</feature>
<reference evidence="2 3" key="1">
    <citation type="submission" date="2018-04" db="EMBL/GenBank/DDBJ databases">
        <title>Polynucleobacter sp. UK-Long2-W17 genome.</title>
        <authorList>
            <person name="Hahn M.W."/>
        </authorList>
    </citation>
    <scope>NUCLEOTIDE SEQUENCE [LARGE SCALE GENOMIC DNA]</scope>
    <source>
        <strain evidence="2 3">UK-Long2-W17</strain>
    </source>
</reference>
<dbReference type="NCBIfam" id="TIGR03940">
    <property type="entry name" value="PGA_PgaD"/>
    <property type="match status" value="1"/>
</dbReference>
<dbReference type="EMBL" id="CP028940">
    <property type="protein sequence ID" value="QKM59890.1"/>
    <property type="molecule type" value="Genomic_DNA"/>
</dbReference>
<dbReference type="Pfam" id="PF13994">
    <property type="entry name" value="PgaD"/>
    <property type="match status" value="1"/>
</dbReference>
<dbReference type="RefSeq" id="WP_173959660.1">
    <property type="nucleotide sequence ID" value="NZ_CBCSCC010000014.1"/>
</dbReference>
<keyword evidence="1" id="KW-0812">Transmembrane</keyword>
<evidence type="ECO:0000256" key="1">
    <source>
        <dbReference type="SAM" id="Phobius"/>
    </source>
</evidence>
<evidence type="ECO:0000313" key="2">
    <source>
        <dbReference type="EMBL" id="QKM59890.1"/>
    </source>
</evidence>
<dbReference type="GO" id="GO:0043709">
    <property type="term" value="P:cell adhesion involved in single-species biofilm formation"/>
    <property type="evidence" value="ECO:0007669"/>
    <property type="project" value="InterPro"/>
</dbReference>
<dbReference type="InterPro" id="IPR023829">
    <property type="entry name" value="PGA_PgaD"/>
</dbReference>
<protein>
    <submittedName>
        <fullName evidence="2">Poly-beta-1,6-N-acetyl-D-glucosamine biosynthesis protein PgaD</fullName>
    </submittedName>
</protein>
<keyword evidence="3" id="KW-1185">Reference proteome</keyword>
<dbReference type="AlphaFoldDB" id="A0A6M9PB38"/>
<sequence length="166" mass="19260">MKNMPVHIRVTLLGGRPLIFAHARQDSKTEWAISLLIDAVGWGIWLYLWKIMITSIAWYFGIQLAYQEWGGSSLNQLLEFIYAVALYGVGLCFAAWVWALQDIWRFRTEKRRADTSFPSIEEDCLWTSFKPPELQEARSQKILMCTYSPGGELISAKPFKRHTERN</sequence>
<keyword evidence="1" id="KW-1133">Transmembrane helix</keyword>